<keyword evidence="6" id="KW-0812">Transmembrane</keyword>
<evidence type="ECO:0000256" key="3">
    <source>
        <dbReference type="ARBA" id="ARBA00023157"/>
    </source>
</evidence>
<dbReference type="PROSITE" id="PS50092">
    <property type="entry name" value="TSP1"/>
    <property type="match status" value="1"/>
</dbReference>
<feature type="binding site" evidence="5">
    <location>
        <position position="374"/>
    </location>
    <ligand>
        <name>Zn(2+)</name>
        <dbReference type="ChEBI" id="CHEBI:29105"/>
        <note>catalytic</note>
    </ligand>
</feature>
<feature type="active site" evidence="5">
    <location>
        <position position="371"/>
    </location>
</feature>
<evidence type="ECO:0000256" key="4">
    <source>
        <dbReference type="ARBA" id="ARBA00023180"/>
    </source>
</evidence>
<comment type="caution">
    <text evidence="5">Lacks conserved residue(s) required for the propagation of feature annotation.</text>
</comment>
<dbReference type="GO" id="GO:0004222">
    <property type="term" value="F:metalloendopeptidase activity"/>
    <property type="evidence" value="ECO:0007669"/>
    <property type="project" value="InterPro"/>
</dbReference>
<protein>
    <recommendedName>
        <fullName evidence="8">Peptidase M12B domain-containing protein</fullName>
    </recommendedName>
</protein>
<dbReference type="GO" id="GO:0046872">
    <property type="term" value="F:metal ion binding"/>
    <property type="evidence" value="ECO:0007669"/>
    <property type="project" value="UniProtKB-KW"/>
</dbReference>
<feature type="signal peptide" evidence="7">
    <location>
        <begin position="1"/>
        <end position="22"/>
    </location>
</feature>
<keyword evidence="4" id="KW-0325">Glycoprotein</keyword>
<feature type="transmembrane region" description="Helical" evidence="6">
    <location>
        <begin position="914"/>
        <end position="932"/>
    </location>
</feature>
<feature type="domain" description="Peptidase M12B" evidence="8">
    <location>
        <begin position="232"/>
        <end position="425"/>
    </location>
</feature>
<dbReference type="InterPro" id="IPR050439">
    <property type="entry name" value="ADAMTS_ADAMTS-like"/>
</dbReference>
<dbReference type="SUPFAM" id="SSF55486">
    <property type="entry name" value="Metalloproteases ('zincins'), catalytic domain"/>
    <property type="match status" value="1"/>
</dbReference>
<dbReference type="GO" id="GO:0030198">
    <property type="term" value="P:extracellular matrix organization"/>
    <property type="evidence" value="ECO:0007669"/>
    <property type="project" value="TreeGrafter"/>
</dbReference>
<dbReference type="EMBL" id="JAEAOA010001308">
    <property type="protein sequence ID" value="KAK3584801.1"/>
    <property type="molecule type" value="Genomic_DNA"/>
</dbReference>
<gene>
    <name evidence="9" type="ORF">CHS0354_021263</name>
</gene>
<accession>A0AAE0S3U1</accession>
<dbReference type="PANTHER" id="PTHR13723">
    <property type="entry name" value="ADAMTS A DISINTEGRIN AND METALLOPROTEASE WITH THROMBOSPONDIN MOTIFS PROTEASE"/>
    <property type="match status" value="1"/>
</dbReference>
<dbReference type="InterPro" id="IPR036383">
    <property type="entry name" value="TSP1_rpt_sf"/>
</dbReference>
<organism evidence="9 10">
    <name type="scientific">Potamilus streckersoni</name>
    <dbReference type="NCBI Taxonomy" id="2493646"/>
    <lineage>
        <taxon>Eukaryota</taxon>
        <taxon>Metazoa</taxon>
        <taxon>Spiralia</taxon>
        <taxon>Lophotrochozoa</taxon>
        <taxon>Mollusca</taxon>
        <taxon>Bivalvia</taxon>
        <taxon>Autobranchia</taxon>
        <taxon>Heteroconchia</taxon>
        <taxon>Palaeoheterodonta</taxon>
        <taxon>Unionida</taxon>
        <taxon>Unionoidea</taxon>
        <taxon>Unionidae</taxon>
        <taxon>Ambleminae</taxon>
        <taxon>Lampsilini</taxon>
        <taxon>Potamilus</taxon>
    </lineage>
</organism>
<evidence type="ECO:0000256" key="5">
    <source>
        <dbReference type="PROSITE-ProRule" id="PRU00276"/>
    </source>
</evidence>
<dbReference type="Gene3D" id="3.40.1620.60">
    <property type="match status" value="1"/>
</dbReference>
<evidence type="ECO:0000313" key="9">
    <source>
        <dbReference type="EMBL" id="KAK3584801.1"/>
    </source>
</evidence>
<evidence type="ECO:0000256" key="2">
    <source>
        <dbReference type="ARBA" id="ARBA00022525"/>
    </source>
</evidence>
<proteinExistence type="predicted"/>
<comment type="caution">
    <text evidence="9">The sequence shown here is derived from an EMBL/GenBank/DDBJ whole genome shotgun (WGS) entry which is preliminary data.</text>
</comment>
<dbReference type="AlphaFoldDB" id="A0AAE0S3U1"/>
<sequence>MSSAVKIIFLAFIALLSGHTSASLGLEYADGSHEIEEFISSRKLREAGLKEFELSRLEHLENGNIINSKILRRMKRSNSFQQPITLSVPAYGETFQLELMHVQSVLHPSATISTRAGDAEEKKWTGTHPDCFLAGSVTSHGGTASVSYCSELRGYFNDDVHEYYLQTLPEKIIVKFTQLNNSNILVARRLRTPSPINQSMADYFDSVDSGSEWTEDTWSQERSRRATSMPSIEVETAVYTDQLMTEILENGGATSMEGKIERMLVQWNGVQSEWSKRSQLGYDVKITIKRMIFFTQDPSWYNASTQLGATLRFFCQGTKNETAFDHMHMHTGQGKTDVSGMSYQDGACKSNTRCAVSAEHLIPNFYIPAHELGHILGMRHDGDSGCLPPNDGTMGKRTTDWSNCSITQLNTFLQSDRARCLFVTNIMATEIPVEMRSIVLKPMMPGMLYTEDEICELTKGKGWRHRSLPWWAPCNWRSCIDMNIGSLTYGQMENYGTGISGQYCGEGKVCHVGNCMTWAETGLDSSLFIVVPGGWGTWQAWTACSRTCGRSVRFRRRICDNPKPRNSPPCEGEEYQAIFCNMQPCINDSSDTSDLIRQRAGEVCTGLIASGAFSSDLYDGTGNRFHYMEYATCEVTCTPKSNYTPSIQQRYGLMPDGTPCSTSNLEATYEENIGAPGSTGKVTACLQGYCKVFGCDGTLSNKVRDRCGVCGGDNSTCYVNEGVFLVNTTMGERVVVATLPKGTYKILFYFKWGDMRQNYLELWSGVENEKPIIASMIDGTSQIYDNRKNPREFAGTKWTYFFVAQYLFAEGPINETVKIKLYQQSTFPNTGVNYGYAIPRPQPLTTTATTTELFRSSKPVTDSQTASNAYSIPTATSLSTNGISPSLSCEVPCRDNKCRKRCGQDDVVISSAELFYPPLLVLMLCVLIVTTARI</sequence>
<keyword evidence="5" id="KW-0862">Zinc</keyword>
<dbReference type="Gene3D" id="2.20.100.10">
    <property type="entry name" value="Thrombospondin type-1 (TSP1) repeat"/>
    <property type="match status" value="1"/>
</dbReference>
<feature type="binding site" evidence="5">
    <location>
        <position position="370"/>
    </location>
    <ligand>
        <name>Zn(2+)</name>
        <dbReference type="ChEBI" id="CHEBI:29105"/>
        <note>catalytic</note>
    </ligand>
</feature>
<dbReference type="GO" id="GO:0031012">
    <property type="term" value="C:extracellular matrix"/>
    <property type="evidence" value="ECO:0007669"/>
    <property type="project" value="TreeGrafter"/>
</dbReference>
<dbReference type="Pfam" id="PF19236">
    <property type="entry name" value="ADAMTS_CR_3"/>
    <property type="match status" value="1"/>
</dbReference>
<name>A0AAE0S3U1_9BIVA</name>
<dbReference type="SUPFAM" id="SSF82895">
    <property type="entry name" value="TSP-1 type 1 repeat"/>
    <property type="match status" value="1"/>
</dbReference>
<reference evidence="9" key="3">
    <citation type="submission" date="2023-05" db="EMBL/GenBank/DDBJ databases">
        <authorList>
            <person name="Smith C.H."/>
        </authorList>
    </citation>
    <scope>NUCLEOTIDE SEQUENCE</scope>
    <source>
        <strain evidence="9">CHS0354</strain>
        <tissue evidence="9">Mantle</tissue>
    </source>
</reference>
<dbReference type="Proteomes" id="UP001195483">
    <property type="component" value="Unassembled WGS sequence"/>
</dbReference>
<dbReference type="SMART" id="SM00209">
    <property type="entry name" value="TSP1"/>
    <property type="match status" value="1"/>
</dbReference>
<keyword evidence="6" id="KW-1133">Transmembrane helix</keyword>
<dbReference type="GO" id="GO:0005576">
    <property type="term" value="C:extracellular region"/>
    <property type="evidence" value="ECO:0007669"/>
    <property type="project" value="UniProtKB-SubCell"/>
</dbReference>
<dbReference type="PROSITE" id="PS50215">
    <property type="entry name" value="ADAM_MEPRO"/>
    <property type="match status" value="1"/>
</dbReference>
<dbReference type="InterPro" id="IPR024079">
    <property type="entry name" value="MetalloPept_cat_dom_sf"/>
</dbReference>
<dbReference type="FunFam" id="2.20.100.10:FF:000001">
    <property type="entry name" value="semaphorin-5A isoform X1"/>
    <property type="match status" value="1"/>
</dbReference>
<keyword evidence="3" id="KW-1015">Disulfide bond</keyword>
<feature type="binding site" evidence="5">
    <location>
        <position position="380"/>
    </location>
    <ligand>
        <name>Zn(2+)</name>
        <dbReference type="ChEBI" id="CHEBI:29105"/>
        <note>catalytic</note>
    </ligand>
</feature>
<comment type="subcellular location">
    <subcellularLocation>
        <location evidence="1">Secreted</location>
    </subcellularLocation>
</comment>
<dbReference type="InterPro" id="IPR045371">
    <property type="entry name" value="ADAMTS_CR_3"/>
</dbReference>
<evidence type="ECO:0000259" key="8">
    <source>
        <dbReference type="PROSITE" id="PS50215"/>
    </source>
</evidence>
<feature type="chain" id="PRO_5042048052" description="Peptidase M12B domain-containing protein" evidence="7">
    <location>
        <begin position="23"/>
        <end position="934"/>
    </location>
</feature>
<dbReference type="GO" id="GO:0006508">
    <property type="term" value="P:proteolysis"/>
    <property type="evidence" value="ECO:0007669"/>
    <property type="project" value="InterPro"/>
</dbReference>
<evidence type="ECO:0000256" key="6">
    <source>
        <dbReference type="SAM" id="Phobius"/>
    </source>
</evidence>
<keyword evidence="5" id="KW-0479">Metal-binding</keyword>
<dbReference type="Pfam" id="PF00090">
    <property type="entry name" value="TSP_1"/>
    <property type="match status" value="1"/>
</dbReference>
<dbReference type="InterPro" id="IPR001590">
    <property type="entry name" value="Peptidase_M12B"/>
</dbReference>
<keyword evidence="7" id="KW-0732">Signal</keyword>
<keyword evidence="2" id="KW-0964">Secreted</keyword>
<reference evidence="9" key="1">
    <citation type="journal article" date="2021" name="Genome Biol. Evol.">
        <title>A High-Quality Reference Genome for a Parasitic Bivalve with Doubly Uniparental Inheritance (Bivalvia: Unionida).</title>
        <authorList>
            <person name="Smith C.H."/>
        </authorList>
    </citation>
    <scope>NUCLEOTIDE SEQUENCE</scope>
    <source>
        <strain evidence="9">CHS0354</strain>
    </source>
</reference>
<keyword evidence="6" id="KW-0472">Membrane</keyword>
<evidence type="ECO:0000256" key="1">
    <source>
        <dbReference type="ARBA" id="ARBA00004613"/>
    </source>
</evidence>
<dbReference type="InterPro" id="IPR000884">
    <property type="entry name" value="TSP1_rpt"/>
</dbReference>
<dbReference type="Gene3D" id="2.60.120.830">
    <property type="match status" value="1"/>
</dbReference>
<evidence type="ECO:0000256" key="7">
    <source>
        <dbReference type="SAM" id="SignalP"/>
    </source>
</evidence>
<keyword evidence="10" id="KW-1185">Reference proteome</keyword>
<dbReference type="Gene3D" id="3.40.390.10">
    <property type="entry name" value="Collagenase (Catalytic Domain)"/>
    <property type="match status" value="1"/>
</dbReference>
<reference evidence="9" key="2">
    <citation type="journal article" date="2021" name="Genome Biol. Evol.">
        <title>Developing a high-quality reference genome for a parasitic bivalve with doubly uniparental inheritance (Bivalvia: Unionida).</title>
        <authorList>
            <person name="Smith C.H."/>
        </authorList>
    </citation>
    <scope>NUCLEOTIDE SEQUENCE</scope>
    <source>
        <strain evidence="9">CHS0354</strain>
        <tissue evidence="9">Mantle</tissue>
    </source>
</reference>
<evidence type="ECO:0000313" key="10">
    <source>
        <dbReference type="Proteomes" id="UP001195483"/>
    </source>
</evidence>
<dbReference type="Pfam" id="PF01421">
    <property type="entry name" value="Reprolysin"/>
    <property type="match status" value="1"/>
</dbReference>
<dbReference type="PANTHER" id="PTHR13723:SF281">
    <property type="entry name" value="PAPILIN"/>
    <property type="match status" value="1"/>
</dbReference>